<feature type="compositionally biased region" description="Polar residues" evidence="1">
    <location>
        <begin position="84"/>
        <end position="98"/>
    </location>
</feature>
<proteinExistence type="predicted"/>
<comment type="caution">
    <text evidence="2">The sequence shown here is derived from an EMBL/GenBank/DDBJ whole genome shotgun (WGS) entry which is preliminary data.</text>
</comment>
<keyword evidence="3" id="KW-1185">Reference proteome</keyword>
<reference evidence="2 3" key="1">
    <citation type="submission" date="2021-06" db="EMBL/GenBank/DDBJ databases">
        <title>Caerostris darwini draft genome.</title>
        <authorList>
            <person name="Kono N."/>
            <person name="Arakawa K."/>
        </authorList>
    </citation>
    <scope>NUCLEOTIDE SEQUENCE [LARGE SCALE GENOMIC DNA]</scope>
</reference>
<evidence type="ECO:0000313" key="3">
    <source>
        <dbReference type="Proteomes" id="UP001054837"/>
    </source>
</evidence>
<evidence type="ECO:0000313" key="2">
    <source>
        <dbReference type="EMBL" id="GIY80499.1"/>
    </source>
</evidence>
<dbReference type="EMBL" id="BPLQ01014509">
    <property type="protein sequence ID" value="GIY80499.1"/>
    <property type="molecule type" value="Genomic_DNA"/>
</dbReference>
<feature type="region of interest" description="Disordered" evidence="1">
    <location>
        <begin position="67"/>
        <end position="98"/>
    </location>
</feature>
<organism evidence="2 3">
    <name type="scientific">Caerostris darwini</name>
    <dbReference type="NCBI Taxonomy" id="1538125"/>
    <lineage>
        <taxon>Eukaryota</taxon>
        <taxon>Metazoa</taxon>
        <taxon>Ecdysozoa</taxon>
        <taxon>Arthropoda</taxon>
        <taxon>Chelicerata</taxon>
        <taxon>Arachnida</taxon>
        <taxon>Araneae</taxon>
        <taxon>Araneomorphae</taxon>
        <taxon>Entelegynae</taxon>
        <taxon>Araneoidea</taxon>
        <taxon>Araneidae</taxon>
        <taxon>Caerostris</taxon>
    </lineage>
</organism>
<feature type="compositionally biased region" description="Polar residues" evidence="1">
    <location>
        <begin position="39"/>
        <end position="52"/>
    </location>
</feature>
<protein>
    <submittedName>
        <fullName evidence="2">Uncharacterized protein</fullName>
    </submittedName>
</protein>
<sequence length="98" mass="10917">MRISTNYHQLRILPLATSTAVRFSPTTRDSSALLQVATPSLSAAPSTRSPQHTICRPLRIRRSIGIARALPFTTPRRKGHFKSNPPNKSKLFPNQETP</sequence>
<dbReference type="AlphaFoldDB" id="A0AAV4WE45"/>
<name>A0AAV4WE45_9ARAC</name>
<gene>
    <name evidence="2" type="ORF">CDAR_596831</name>
</gene>
<evidence type="ECO:0000256" key="1">
    <source>
        <dbReference type="SAM" id="MobiDB-lite"/>
    </source>
</evidence>
<dbReference type="Proteomes" id="UP001054837">
    <property type="component" value="Unassembled WGS sequence"/>
</dbReference>
<accession>A0AAV4WE45</accession>
<feature type="region of interest" description="Disordered" evidence="1">
    <location>
        <begin position="39"/>
        <end position="58"/>
    </location>
</feature>